<keyword evidence="1" id="KW-0677">Repeat</keyword>
<accession>A0ABR8VQV3</accession>
<organism evidence="5 6">
    <name type="scientific">Bacillus norwichensis</name>
    <dbReference type="NCBI Taxonomy" id="2762217"/>
    <lineage>
        <taxon>Bacteria</taxon>
        <taxon>Bacillati</taxon>
        <taxon>Bacillota</taxon>
        <taxon>Bacilli</taxon>
        <taxon>Bacillales</taxon>
        <taxon>Bacillaceae</taxon>
        <taxon>Bacillus</taxon>
    </lineage>
</organism>
<feature type="domain" description="Glycosyltransferase 2-like" evidence="4">
    <location>
        <begin position="5"/>
        <end position="127"/>
    </location>
</feature>
<dbReference type="PANTHER" id="PTHR43630">
    <property type="entry name" value="POLY-BETA-1,6-N-ACETYL-D-GLUCOSAMINE SYNTHASE"/>
    <property type="match status" value="1"/>
</dbReference>
<evidence type="ECO:0000256" key="3">
    <source>
        <dbReference type="PROSITE-ProRule" id="PRU00339"/>
    </source>
</evidence>
<dbReference type="Gene3D" id="3.90.550.10">
    <property type="entry name" value="Spore Coat Polysaccharide Biosynthesis Protein SpsA, Chain A"/>
    <property type="match status" value="1"/>
</dbReference>
<dbReference type="PROSITE" id="PS50005">
    <property type="entry name" value="TPR"/>
    <property type="match status" value="1"/>
</dbReference>
<dbReference type="SUPFAM" id="SSF53448">
    <property type="entry name" value="Nucleotide-diphospho-sugar transferases"/>
    <property type="match status" value="1"/>
</dbReference>
<evidence type="ECO:0000256" key="1">
    <source>
        <dbReference type="ARBA" id="ARBA00022737"/>
    </source>
</evidence>
<dbReference type="SMART" id="SM00028">
    <property type="entry name" value="TPR"/>
    <property type="match status" value="2"/>
</dbReference>
<keyword evidence="2 3" id="KW-0802">TPR repeat</keyword>
<dbReference type="InterPro" id="IPR001173">
    <property type="entry name" value="Glyco_trans_2-like"/>
</dbReference>
<dbReference type="InterPro" id="IPR013105">
    <property type="entry name" value="TPR_2"/>
</dbReference>
<dbReference type="InterPro" id="IPR029044">
    <property type="entry name" value="Nucleotide-diphossugar_trans"/>
</dbReference>
<dbReference type="RefSeq" id="WP_191814957.1">
    <property type="nucleotide sequence ID" value="NZ_JACSPV010000038.1"/>
</dbReference>
<protein>
    <submittedName>
        <fullName evidence="5">Glycosyltransferase</fullName>
    </submittedName>
</protein>
<evidence type="ECO:0000256" key="2">
    <source>
        <dbReference type="ARBA" id="ARBA00022803"/>
    </source>
</evidence>
<dbReference type="EMBL" id="JACSPV010000038">
    <property type="protein sequence ID" value="MBD8006801.1"/>
    <property type="molecule type" value="Genomic_DNA"/>
</dbReference>
<proteinExistence type="predicted"/>
<dbReference type="Pfam" id="PF07719">
    <property type="entry name" value="TPR_2"/>
    <property type="match status" value="1"/>
</dbReference>
<sequence>MKTISLCMIVKNEEAYIEKCLLSVRNIVHEMIIVDTGSTDRTKEICERLGATIYQYEWDNNFSEARNFGLQLCQSDWIIWLDADEELDDTNKEKIHELLQNTAAKVISLPVFNYFGSMEKLKKEDFHLLYQPRLFLNHIDIIFSNQIHESIVYPNDLLENDLLTLNVPIHHYGYTDEAILKKQKSQRNLNILKEELSNPDHSPWIKYYIASELSSLQNYELAFQFLNQSILEFIYKKVHPPAILYKLKYQILITTENWVGAKESIDKALLLYPDYVDLHYYKGCILYNIGYYKEALSVFNKCLELGNDHSDYLILNGAGSFRAQNYIKLCAEQMAKLNNQ</sequence>
<dbReference type="InterPro" id="IPR019734">
    <property type="entry name" value="TPR_rpt"/>
</dbReference>
<evidence type="ECO:0000313" key="6">
    <source>
        <dbReference type="Proteomes" id="UP000648182"/>
    </source>
</evidence>
<comment type="caution">
    <text evidence="5">The sequence shown here is derived from an EMBL/GenBank/DDBJ whole genome shotgun (WGS) entry which is preliminary data.</text>
</comment>
<dbReference type="Proteomes" id="UP000648182">
    <property type="component" value="Unassembled WGS sequence"/>
</dbReference>
<feature type="repeat" description="TPR" evidence="3">
    <location>
        <begin position="276"/>
        <end position="309"/>
    </location>
</feature>
<dbReference type="InterPro" id="IPR011990">
    <property type="entry name" value="TPR-like_helical_dom_sf"/>
</dbReference>
<dbReference type="Pfam" id="PF00535">
    <property type="entry name" value="Glycos_transf_2"/>
    <property type="match status" value="1"/>
</dbReference>
<gene>
    <name evidence="5" type="ORF">H9631_17155</name>
</gene>
<keyword evidence="6" id="KW-1185">Reference proteome</keyword>
<name>A0ABR8VQV3_9BACI</name>
<reference evidence="5 6" key="1">
    <citation type="submission" date="2020-08" db="EMBL/GenBank/DDBJ databases">
        <title>A Genomic Blueprint of the Chicken Gut Microbiome.</title>
        <authorList>
            <person name="Gilroy R."/>
            <person name="Ravi A."/>
            <person name="Getino M."/>
            <person name="Pursley I."/>
            <person name="Horton D.L."/>
            <person name="Alikhan N.-F."/>
            <person name="Baker D."/>
            <person name="Gharbi K."/>
            <person name="Hall N."/>
            <person name="Watson M."/>
            <person name="Adriaenssens E.M."/>
            <person name="Foster-Nyarko E."/>
            <person name="Jarju S."/>
            <person name="Secka A."/>
            <person name="Antonio M."/>
            <person name="Oren A."/>
            <person name="Chaudhuri R."/>
            <person name="La Ragione R.M."/>
            <person name="Hildebrand F."/>
            <person name="Pallen M.J."/>
        </authorList>
    </citation>
    <scope>NUCLEOTIDE SEQUENCE [LARGE SCALE GENOMIC DNA]</scope>
    <source>
        <strain evidence="5 6">Sa1BUA2</strain>
    </source>
</reference>
<evidence type="ECO:0000313" key="5">
    <source>
        <dbReference type="EMBL" id="MBD8006801.1"/>
    </source>
</evidence>
<dbReference type="CDD" id="cd02511">
    <property type="entry name" value="Beta4Glucosyltransferase"/>
    <property type="match status" value="1"/>
</dbReference>
<evidence type="ECO:0000259" key="4">
    <source>
        <dbReference type="Pfam" id="PF00535"/>
    </source>
</evidence>
<dbReference type="SUPFAM" id="SSF48452">
    <property type="entry name" value="TPR-like"/>
    <property type="match status" value="1"/>
</dbReference>
<dbReference type="PANTHER" id="PTHR43630:SF2">
    <property type="entry name" value="GLYCOSYLTRANSFERASE"/>
    <property type="match status" value="1"/>
</dbReference>
<dbReference type="Gene3D" id="1.25.40.10">
    <property type="entry name" value="Tetratricopeptide repeat domain"/>
    <property type="match status" value="1"/>
</dbReference>